<evidence type="ECO:0000259" key="2">
    <source>
        <dbReference type="Pfam" id="PF00892"/>
    </source>
</evidence>
<sequence length="313" mass="34616">MPALPDRRSKNIAKIACTAAGAIWGLYWIPVRALHETGIQGFWATAVFYLVPFVLMLPIGLMRWRQIISAGWMMQGIAIIGGLCLVLYSTAFLYTDVIHATLLYYLTPIWSALLARAWLKEPITRDRTLAIILGTAGLLVILNLDQGLPIPRNPGDWMALISGLIWALFANVMRRSESSYNTVDVLFSWFFWATIIAVALWLLPILDRPDPPTTDQIVTILPWLVPVVLLLIIPGFYAITWGVPLLNPGTVGVLFMTEISVGAISAALLTDEPFGTREILGVILITVAGLTEVVVPILGTLFPSRRTRGDRDR</sequence>
<dbReference type="SUPFAM" id="SSF103481">
    <property type="entry name" value="Multidrug resistance efflux transporter EmrE"/>
    <property type="match status" value="2"/>
</dbReference>
<keyword evidence="1" id="KW-0472">Membrane</keyword>
<dbReference type="AlphaFoldDB" id="A0A160TQ80"/>
<dbReference type="EMBL" id="CZRL01000013">
    <property type="protein sequence ID" value="CUS50221.1"/>
    <property type="molecule type" value="Genomic_DNA"/>
</dbReference>
<evidence type="ECO:0000313" key="3">
    <source>
        <dbReference type="EMBL" id="CUS50221.1"/>
    </source>
</evidence>
<organism evidence="3">
    <name type="scientific">hydrothermal vent metagenome</name>
    <dbReference type="NCBI Taxonomy" id="652676"/>
    <lineage>
        <taxon>unclassified sequences</taxon>
        <taxon>metagenomes</taxon>
        <taxon>ecological metagenomes</taxon>
    </lineage>
</organism>
<evidence type="ECO:0000256" key="1">
    <source>
        <dbReference type="SAM" id="Phobius"/>
    </source>
</evidence>
<dbReference type="Pfam" id="PF00892">
    <property type="entry name" value="EamA"/>
    <property type="match status" value="2"/>
</dbReference>
<feature type="transmembrane region" description="Helical" evidence="1">
    <location>
        <begin position="97"/>
        <end position="115"/>
    </location>
</feature>
<feature type="transmembrane region" description="Helical" evidence="1">
    <location>
        <begin position="185"/>
        <end position="205"/>
    </location>
</feature>
<dbReference type="InterPro" id="IPR037185">
    <property type="entry name" value="EmrE-like"/>
</dbReference>
<dbReference type="PANTHER" id="PTHR22911">
    <property type="entry name" value="ACYL-MALONYL CONDENSING ENZYME-RELATED"/>
    <property type="match status" value="1"/>
</dbReference>
<feature type="transmembrane region" description="Helical" evidence="1">
    <location>
        <begin position="41"/>
        <end position="60"/>
    </location>
</feature>
<feature type="transmembrane region" description="Helical" evidence="1">
    <location>
        <begin position="156"/>
        <end position="173"/>
    </location>
</feature>
<feature type="transmembrane region" description="Helical" evidence="1">
    <location>
        <begin position="127"/>
        <end position="144"/>
    </location>
</feature>
<accession>A0A160TQ80</accession>
<feature type="transmembrane region" description="Helical" evidence="1">
    <location>
        <begin position="251"/>
        <end position="270"/>
    </location>
</feature>
<feature type="transmembrane region" description="Helical" evidence="1">
    <location>
        <begin position="282"/>
        <end position="303"/>
    </location>
</feature>
<gene>
    <name evidence="3" type="ORF">MGWOODY_XGa1673</name>
</gene>
<feature type="transmembrane region" description="Helical" evidence="1">
    <location>
        <begin position="217"/>
        <end position="239"/>
    </location>
</feature>
<dbReference type="GO" id="GO:0016020">
    <property type="term" value="C:membrane"/>
    <property type="evidence" value="ECO:0007669"/>
    <property type="project" value="InterPro"/>
</dbReference>
<dbReference type="PANTHER" id="PTHR22911:SF137">
    <property type="entry name" value="SOLUTE CARRIER FAMILY 35 MEMBER G2-RELATED"/>
    <property type="match status" value="1"/>
</dbReference>
<feature type="transmembrane region" description="Helical" evidence="1">
    <location>
        <begin position="72"/>
        <end position="91"/>
    </location>
</feature>
<proteinExistence type="predicted"/>
<name>A0A160TQ80_9ZZZZ</name>
<protein>
    <submittedName>
        <fullName evidence="3">PROBABLE TRANSMEMBRANE PROTEIN</fullName>
    </submittedName>
</protein>
<dbReference type="InterPro" id="IPR000620">
    <property type="entry name" value="EamA_dom"/>
</dbReference>
<feature type="domain" description="EamA" evidence="2">
    <location>
        <begin position="16"/>
        <end position="142"/>
    </location>
</feature>
<keyword evidence="1" id="KW-1133">Transmembrane helix</keyword>
<feature type="domain" description="EamA" evidence="2">
    <location>
        <begin position="154"/>
        <end position="288"/>
    </location>
</feature>
<keyword evidence="1 3" id="KW-0812">Transmembrane</keyword>
<feature type="transmembrane region" description="Helical" evidence="1">
    <location>
        <begin position="12"/>
        <end position="29"/>
    </location>
</feature>
<reference evidence="3" key="1">
    <citation type="submission" date="2015-10" db="EMBL/GenBank/DDBJ databases">
        <authorList>
            <person name="Gilbert D.G."/>
        </authorList>
    </citation>
    <scope>NUCLEOTIDE SEQUENCE</scope>
</reference>